<keyword evidence="3" id="KW-1185">Reference proteome</keyword>
<feature type="compositionally biased region" description="Polar residues" evidence="1">
    <location>
        <begin position="120"/>
        <end position="142"/>
    </location>
</feature>
<gene>
    <name evidence="2" type="ORF">ANCCAN_11249</name>
</gene>
<organism evidence="2 3">
    <name type="scientific">Ancylostoma caninum</name>
    <name type="common">Dog hookworm</name>
    <dbReference type="NCBI Taxonomy" id="29170"/>
    <lineage>
        <taxon>Eukaryota</taxon>
        <taxon>Metazoa</taxon>
        <taxon>Ecdysozoa</taxon>
        <taxon>Nematoda</taxon>
        <taxon>Chromadorea</taxon>
        <taxon>Rhabditida</taxon>
        <taxon>Rhabditina</taxon>
        <taxon>Rhabditomorpha</taxon>
        <taxon>Strongyloidea</taxon>
        <taxon>Ancylostomatidae</taxon>
        <taxon>Ancylostomatinae</taxon>
        <taxon>Ancylostoma</taxon>
    </lineage>
</organism>
<reference evidence="2 3" key="1">
    <citation type="submission" date="2014-10" db="EMBL/GenBank/DDBJ databases">
        <title>Draft genome of the hookworm Ancylostoma caninum.</title>
        <authorList>
            <person name="Mitreva M."/>
        </authorList>
    </citation>
    <scope>NUCLEOTIDE SEQUENCE [LARGE SCALE GENOMIC DNA]</scope>
    <source>
        <strain evidence="2 3">Baltimore</strain>
    </source>
</reference>
<feature type="compositionally biased region" description="Polar residues" evidence="1">
    <location>
        <begin position="151"/>
        <end position="160"/>
    </location>
</feature>
<dbReference type="Proteomes" id="UP000252519">
    <property type="component" value="Unassembled WGS sequence"/>
</dbReference>
<evidence type="ECO:0000313" key="3">
    <source>
        <dbReference type="Proteomes" id="UP000252519"/>
    </source>
</evidence>
<accession>A0A368GEF1</accession>
<dbReference type="OrthoDB" id="5819653at2759"/>
<dbReference type="EMBL" id="JOJR01000180">
    <property type="protein sequence ID" value="RCN42766.1"/>
    <property type="molecule type" value="Genomic_DNA"/>
</dbReference>
<evidence type="ECO:0008006" key="4">
    <source>
        <dbReference type="Google" id="ProtNLM"/>
    </source>
</evidence>
<feature type="region of interest" description="Disordered" evidence="1">
    <location>
        <begin position="93"/>
        <end position="170"/>
    </location>
</feature>
<evidence type="ECO:0000313" key="2">
    <source>
        <dbReference type="EMBL" id="RCN42766.1"/>
    </source>
</evidence>
<proteinExistence type="predicted"/>
<dbReference type="AlphaFoldDB" id="A0A368GEF1"/>
<protein>
    <recommendedName>
        <fullName evidence="4">Retrotransposon gag domain-containing protein</fullName>
    </recommendedName>
</protein>
<comment type="caution">
    <text evidence="2">The sequence shown here is derived from an EMBL/GenBank/DDBJ whole genome shotgun (WGS) entry which is preliminary data.</text>
</comment>
<sequence length="298" mass="34110">MPDQDKNSYVKIVELLRSHFESQHFRSLARQQLSDCKQSQSESARDFAERVKKLKPTLRFHVKAANPATFDDAVPVSRQYQLSTFSHLCEKHQELPGGTNHRGMTTGTGSLPPANLYPPRQQQQFPIRNDFQQSRPYNQNPRESAGYGRTRPQQGTVPQQRNDRRNSSNVLAVEQASTPDATNFAELPTMQQKDAHIAALIERNNALADLAFATRDLNIQDEPVEHSPRGYSSSKGNGVRLPWIFNNREFDRTTRRMSVQGRIMHYQNRSCDNRGTGETRKLQVRFIFPYERHSCGQG</sequence>
<name>A0A368GEF1_ANCCA</name>
<evidence type="ECO:0000256" key="1">
    <source>
        <dbReference type="SAM" id="MobiDB-lite"/>
    </source>
</evidence>